<accession>A0A0C1W9Z2</accession>
<dbReference type="AlphaFoldDB" id="A0A0C1W9Z2"/>
<comment type="caution">
    <text evidence="1">The sequence shown here is derived from an EMBL/GenBank/DDBJ whole genome shotgun (WGS) entry which is preliminary data.</text>
</comment>
<reference evidence="1 2" key="1">
    <citation type="submission" date="2014-07" db="EMBL/GenBank/DDBJ databases">
        <title>Unique and conserved regions in Vibrio harveyi and related species in comparison with the shrimp pathogen Vibrio harveyi CAIM 1792.</title>
        <authorList>
            <person name="Espinoza-Valles I."/>
            <person name="Vora G."/>
            <person name="Leekitcharoenphon P."/>
            <person name="Ussery D."/>
            <person name="Hoj L."/>
            <person name="Gomez-Gil B."/>
        </authorList>
    </citation>
    <scope>NUCLEOTIDE SEQUENCE [LARGE SCALE GENOMIC DNA]</scope>
    <source>
        <strain evidence="2">CAIM 1854 / LMG 25443</strain>
    </source>
</reference>
<organism evidence="1 2">
    <name type="scientific">Vibrio owensii CAIM 1854 = LMG 25443</name>
    <dbReference type="NCBI Taxonomy" id="1229493"/>
    <lineage>
        <taxon>Bacteria</taxon>
        <taxon>Pseudomonadati</taxon>
        <taxon>Pseudomonadota</taxon>
        <taxon>Gammaproteobacteria</taxon>
        <taxon>Vibrionales</taxon>
        <taxon>Vibrionaceae</taxon>
        <taxon>Vibrio</taxon>
    </lineage>
</organism>
<dbReference type="EMBL" id="JPRD01000015">
    <property type="protein sequence ID" value="KIF53147.1"/>
    <property type="molecule type" value="Genomic_DNA"/>
</dbReference>
<dbReference type="RefSeq" id="WP_020194324.1">
    <property type="nucleotide sequence ID" value="NZ_BAOH01000005.1"/>
</dbReference>
<protein>
    <submittedName>
        <fullName evidence="1">Uncharacterized protein</fullName>
    </submittedName>
</protein>
<proteinExistence type="predicted"/>
<evidence type="ECO:0000313" key="2">
    <source>
        <dbReference type="Proteomes" id="UP000031586"/>
    </source>
</evidence>
<sequence>MSKGKRRIVIKDGVITGFSDEVDFNSLGITEIARKRVSHIRPTNWLMRQCFRILRSLVDDKSKVAEWTRHWECSWTVYIDDKTYGPFNSRQEAIKFEKEEIYQQGKLHKSIS</sequence>
<evidence type="ECO:0000313" key="1">
    <source>
        <dbReference type="EMBL" id="KIF53147.1"/>
    </source>
</evidence>
<dbReference type="PATRIC" id="fig|1229493.5.peg.966"/>
<dbReference type="Proteomes" id="UP000031586">
    <property type="component" value="Unassembled WGS sequence"/>
</dbReference>
<name>A0A0C1W9Z2_9VIBR</name>
<gene>
    <name evidence="1" type="ORF">H735_09410</name>
</gene>